<dbReference type="OrthoDB" id="5298023at2"/>
<accession>A0A419N2Q2</accession>
<proteinExistence type="predicted"/>
<dbReference type="AlphaFoldDB" id="A0A419N2Q2"/>
<name>A0A419N2Q2_9GAMM</name>
<keyword evidence="3" id="KW-0808">Transferase</keyword>
<dbReference type="EMBL" id="RAHH01000042">
    <property type="protein sequence ID" value="RJT34376.1"/>
    <property type="molecule type" value="Genomic_DNA"/>
</dbReference>
<reference evidence="3 4" key="1">
    <citation type="submission" date="2018-09" db="EMBL/GenBank/DDBJ databases">
        <authorList>
            <person name="Le Fleche-Mateos A."/>
        </authorList>
    </citation>
    <scope>NUCLEOTIDE SEQUENCE [LARGE SCALE GENOMIC DNA]</scope>
    <source>
        <strain evidence="3 4">DSM 27399</strain>
    </source>
</reference>
<dbReference type="GO" id="GO:0016779">
    <property type="term" value="F:nucleotidyltransferase activity"/>
    <property type="evidence" value="ECO:0007669"/>
    <property type="project" value="UniProtKB-ARBA"/>
</dbReference>
<gene>
    <name evidence="3" type="ORF">D6C13_23485</name>
</gene>
<organism evidence="3 4">
    <name type="scientific">Rahnella woolbedingensis</name>
    <dbReference type="NCBI Taxonomy" id="1510574"/>
    <lineage>
        <taxon>Bacteria</taxon>
        <taxon>Pseudomonadati</taxon>
        <taxon>Pseudomonadota</taxon>
        <taxon>Gammaproteobacteria</taxon>
        <taxon>Enterobacterales</taxon>
        <taxon>Yersiniaceae</taxon>
        <taxon>Rahnella</taxon>
    </lineage>
</organism>
<evidence type="ECO:0000313" key="4">
    <source>
        <dbReference type="Proteomes" id="UP000284908"/>
    </source>
</evidence>
<evidence type="ECO:0000256" key="1">
    <source>
        <dbReference type="ARBA" id="ARBA00022842"/>
    </source>
</evidence>
<feature type="domain" description="MobA-like NTP transferase" evidence="2">
    <location>
        <begin position="5"/>
        <end position="167"/>
    </location>
</feature>
<evidence type="ECO:0000313" key="3">
    <source>
        <dbReference type="EMBL" id="RJT34376.1"/>
    </source>
</evidence>
<dbReference type="Pfam" id="PF12804">
    <property type="entry name" value="NTP_transf_3"/>
    <property type="match status" value="1"/>
</dbReference>
<dbReference type="Proteomes" id="UP000284908">
    <property type="component" value="Unassembled WGS sequence"/>
</dbReference>
<dbReference type="SUPFAM" id="SSF53448">
    <property type="entry name" value="Nucleotide-diphospho-sugar transferases"/>
    <property type="match status" value="1"/>
</dbReference>
<keyword evidence="4" id="KW-1185">Reference proteome</keyword>
<dbReference type="PANTHER" id="PTHR43777:SF1">
    <property type="entry name" value="MOLYBDENUM COFACTOR CYTIDYLYLTRANSFERASE"/>
    <property type="match status" value="1"/>
</dbReference>
<dbReference type="Gene3D" id="3.90.550.10">
    <property type="entry name" value="Spore Coat Polysaccharide Biosynthesis Protein SpsA, Chain A"/>
    <property type="match status" value="1"/>
</dbReference>
<sequence length="204" mass="21920">MTGIILLAAGSGTRFIAAGGEGNKLNAILSQTAENPATVFETTLNQLIASGLPVHVVTRAENMQVQASCARQEVSFTLTDSAGTGESIAAGVRDTPQWDGWLIHLADMPFVTAEVFATVAAGLSQAQIVRPCWQNEPGHPVGFARPMRERLLQLRGDHGARELLRDRDVLRLNLNNPAVIADIDLPEQLRDPPLFQNGQLHAAS</sequence>
<keyword evidence="1" id="KW-0460">Magnesium</keyword>
<dbReference type="InterPro" id="IPR025877">
    <property type="entry name" value="MobA-like_NTP_Trfase"/>
</dbReference>
<evidence type="ECO:0000259" key="2">
    <source>
        <dbReference type="Pfam" id="PF12804"/>
    </source>
</evidence>
<dbReference type="PANTHER" id="PTHR43777">
    <property type="entry name" value="MOLYBDENUM COFACTOR CYTIDYLYLTRANSFERASE"/>
    <property type="match status" value="1"/>
</dbReference>
<dbReference type="InterPro" id="IPR029044">
    <property type="entry name" value="Nucleotide-diphossugar_trans"/>
</dbReference>
<protein>
    <submittedName>
        <fullName evidence="3">Nucleotidyltransferase family protein</fullName>
    </submittedName>
</protein>
<comment type="caution">
    <text evidence="3">The sequence shown here is derived from an EMBL/GenBank/DDBJ whole genome shotgun (WGS) entry which is preliminary data.</text>
</comment>
<dbReference type="RefSeq" id="WP_120135078.1">
    <property type="nucleotide sequence ID" value="NZ_RAHH01000042.1"/>
</dbReference>
<dbReference type="CDD" id="cd04182">
    <property type="entry name" value="GT_2_like_f"/>
    <property type="match status" value="1"/>
</dbReference>